<dbReference type="RefSeq" id="WP_146648583.1">
    <property type="nucleotide sequence ID" value="NZ_CP012333.1"/>
</dbReference>
<keyword evidence="9" id="KW-1185">Reference proteome</keyword>
<evidence type="ECO:0000256" key="4">
    <source>
        <dbReference type="ARBA" id="ARBA00022825"/>
    </source>
</evidence>
<dbReference type="InterPro" id="IPR000209">
    <property type="entry name" value="Peptidase_S8/S53_dom"/>
</dbReference>
<dbReference type="KEGG" id="llu:AKJ09_04114"/>
<dbReference type="PATRIC" id="fig|1391654.3.peg.4171"/>
<dbReference type="InterPro" id="IPR022398">
    <property type="entry name" value="Peptidase_S8_His-AS"/>
</dbReference>
<dbReference type="GO" id="GO:0004252">
    <property type="term" value="F:serine-type endopeptidase activity"/>
    <property type="evidence" value="ECO:0007669"/>
    <property type="project" value="UniProtKB-UniRule"/>
</dbReference>
<keyword evidence="2 5" id="KW-0645">Protease</keyword>
<reference evidence="8 9" key="1">
    <citation type="submission" date="2015-08" db="EMBL/GenBank/DDBJ databases">
        <authorList>
            <person name="Babu N.S."/>
            <person name="Beckwith C.J."/>
            <person name="Beseler K.G."/>
            <person name="Brison A."/>
            <person name="Carone J.V."/>
            <person name="Caskin T.P."/>
            <person name="Diamond M."/>
            <person name="Durham M.E."/>
            <person name="Foxe J.M."/>
            <person name="Go M."/>
            <person name="Henderson B.A."/>
            <person name="Jones I.B."/>
            <person name="McGettigan J.A."/>
            <person name="Micheletti S.J."/>
            <person name="Nasrallah M.E."/>
            <person name="Ortiz D."/>
            <person name="Piller C.R."/>
            <person name="Privatt S.R."/>
            <person name="Schneider S.L."/>
            <person name="Sharp S."/>
            <person name="Smith T.C."/>
            <person name="Stanton J.D."/>
            <person name="Ullery H.E."/>
            <person name="Wilson R.J."/>
            <person name="Serrano M.G."/>
            <person name="Buck G."/>
            <person name="Lee V."/>
            <person name="Wang Y."/>
            <person name="Carvalho R."/>
            <person name="Voegtly L."/>
            <person name="Shi R."/>
            <person name="Duckworth R."/>
            <person name="Johnson A."/>
            <person name="Loviza R."/>
            <person name="Walstead R."/>
            <person name="Shah Z."/>
            <person name="Kiflezghi M."/>
            <person name="Wade K."/>
            <person name="Ball S.L."/>
            <person name="Bradley K.W."/>
            <person name="Asai D.J."/>
            <person name="Bowman C.A."/>
            <person name="Russell D.A."/>
            <person name="Pope W.H."/>
            <person name="Jacobs-Sera D."/>
            <person name="Hendrix R.W."/>
            <person name="Hatfull G.F."/>
        </authorList>
    </citation>
    <scope>NUCLEOTIDE SEQUENCE [LARGE SCALE GENOMIC DNA]</scope>
    <source>
        <strain evidence="8 9">DSM 27648</strain>
    </source>
</reference>
<dbReference type="AlphaFoldDB" id="A0A0K1PV94"/>
<protein>
    <submittedName>
        <fullName evidence="8">Peptidase S8 and S53, subtilisin, kexin, sedolisin</fullName>
    </submittedName>
</protein>
<evidence type="ECO:0000256" key="6">
    <source>
        <dbReference type="SAM" id="SignalP"/>
    </source>
</evidence>
<dbReference type="PRINTS" id="PR00723">
    <property type="entry name" value="SUBTILISIN"/>
</dbReference>
<dbReference type="InterPro" id="IPR023828">
    <property type="entry name" value="Peptidase_S8_Ser-AS"/>
</dbReference>
<organism evidence="8 9">
    <name type="scientific">Labilithrix luteola</name>
    <dbReference type="NCBI Taxonomy" id="1391654"/>
    <lineage>
        <taxon>Bacteria</taxon>
        <taxon>Pseudomonadati</taxon>
        <taxon>Myxococcota</taxon>
        <taxon>Polyangia</taxon>
        <taxon>Polyangiales</taxon>
        <taxon>Labilitrichaceae</taxon>
        <taxon>Labilithrix</taxon>
    </lineage>
</organism>
<feature type="domain" description="Peptidase S8/S53" evidence="7">
    <location>
        <begin position="578"/>
        <end position="691"/>
    </location>
</feature>
<dbReference type="Gene3D" id="3.40.50.200">
    <property type="entry name" value="Peptidase S8/S53 domain"/>
    <property type="match status" value="2"/>
</dbReference>
<sequence>MLRALRVSLGVVSLSLLATLGAPTANAAEAPPPRIKPTRISPLASMMLAHRASTGKTLPWLERNEAFEADGLLPVVVRFAHEPTASELTALRASGAGFEQRPAAVADKTFLARITADGLRALTAAPNVASVDPDVRVKGPLPLDQSRIETRVDQAVRAARVNLKDGTPLDGTGTSIVDIDTTVFLFHPALFRGDGGYSAWIDVNANGKFDPDVDGVDLDGDGAIAKEEVLHVLSSRVISAYGPELDRDVGFTPALDFLYCDTNGNGSRDYGAGFTEDTPAYGEPLFVVDDANADGAVGPSERFIRLKTSKLAALRDGTKTYTRGDMKGSGLVNYEFKSAAQMSDASHGTAVAGILVGGVPGVSRWLGLAPNADLYVATSSSEPSAAIQWALARKPAVILTEYAPYAGVTLDGSSNEDSLYDGALAKGTVIVSPAGNLATSKKHRSLTLAAGTNTITLLTDKHFQGATLIQLSLHQRGAPRKIALSVKTPDGKTVDVPADGTNGIDLGDGRQLLSYPYTTPRGTNESHVFLYAPQSSLPQGTYTVTATVDAGPPVEIDAYTGDDRTSWQAGITFEQGDPARTICSPSTGDKTISVGAYVLHDEPSFYATAAKGDLASYSSRGPRIDGEPKLGIAAPENPISLSPPSANGVEVEYSPFGGTSGAGPHVAASVALLQQLYPTERAEVRKNRILSSGRRDSFVKDATLWGEGKLDLAKAAELSIADGAPPKVRIKAVTPAYAGTPVKLSVEILDGTSPDKLTARWDFDYDGVPDTSWGGLEIDMPSTEDTRRMNPRVEVLDANGNIAADTLLVDLNDGKPPVVGATGPADSSDDGCGCSVPGHDTGALRTGALAVLAAGVMVARRRRKTVDAA</sequence>
<dbReference type="PROSITE" id="PS51892">
    <property type="entry name" value="SUBTILASE"/>
    <property type="match status" value="1"/>
</dbReference>
<feature type="chain" id="PRO_5005466067" evidence="6">
    <location>
        <begin position="28"/>
        <end position="869"/>
    </location>
</feature>
<dbReference type="PROSITE" id="PS00137">
    <property type="entry name" value="SUBTILASE_HIS"/>
    <property type="match status" value="1"/>
</dbReference>
<feature type="active site" description="Charge relay system" evidence="5">
    <location>
        <position position="660"/>
    </location>
</feature>
<dbReference type="NCBIfam" id="TIGR03901">
    <property type="entry name" value="MYXO-CTERM"/>
    <property type="match status" value="1"/>
</dbReference>
<dbReference type="PROSITE" id="PS00018">
    <property type="entry name" value="EF_HAND_1"/>
    <property type="match status" value="1"/>
</dbReference>
<dbReference type="Proteomes" id="UP000064967">
    <property type="component" value="Chromosome"/>
</dbReference>
<evidence type="ECO:0000256" key="5">
    <source>
        <dbReference type="PROSITE-ProRule" id="PRU01240"/>
    </source>
</evidence>
<evidence type="ECO:0000313" key="9">
    <source>
        <dbReference type="Proteomes" id="UP000064967"/>
    </source>
</evidence>
<dbReference type="PROSITE" id="PS00138">
    <property type="entry name" value="SUBTILASE_SER"/>
    <property type="match status" value="1"/>
</dbReference>
<feature type="signal peptide" evidence="6">
    <location>
        <begin position="1"/>
        <end position="27"/>
    </location>
</feature>
<comment type="similarity">
    <text evidence="1 5">Belongs to the peptidase S8 family.</text>
</comment>
<dbReference type="InterPro" id="IPR036852">
    <property type="entry name" value="Peptidase_S8/S53_dom_sf"/>
</dbReference>
<evidence type="ECO:0000256" key="2">
    <source>
        <dbReference type="ARBA" id="ARBA00022670"/>
    </source>
</evidence>
<dbReference type="PANTHER" id="PTHR43806">
    <property type="entry name" value="PEPTIDASE S8"/>
    <property type="match status" value="1"/>
</dbReference>
<name>A0A0K1PV94_9BACT</name>
<dbReference type="STRING" id="1391654.AKJ09_04114"/>
<evidence type="ECO:0000256" key="1">
    <source>
        <dbReference type="ARBA" id="ARBA00011073"/>
    </source>
</evidence>
<feature type="domain" description="Peptidase S8/S53" evidence="7">
    <location>
        <begin position="333"/>
        <end position="442"/>
    </location>
</feature>
<evidence type="ECO:0000313" key="8">
    <source>
        <dbReference type="EMBL" id="AKU97450.1"/>
    </source>
</evidence>
<dbReference type="Pfam" id="PF00082">
    <property type="entry name" value="Peptidase_S8"/>
    <property type="match status" value="2"/>
</dbReference>
<keyword evidence="3 5" id="KW-0378">Hydrolase</keyword>
<gene>
    <name evidence="8" type="ORF">AKJ09_04114</name>
</gene>
<dbReference type="EMBL" id="CP012333">
    <property type="protein sequence ID" value="AKU97450.1"/>
    <property type="molecule type" value="Genomic_DNA"/>
</dbReference>
<keyword evidence="4 5" id="KW-0720">Serine protease</keyword>
<proteinExistence type="inferred from homology"/>
<dbReference type="PANTHER" id="PTHR43806:SF11">
    <property type="entry name" value="CEREVISIN-RELATED"/>
    <property type="match status" value="1"/>
</dbReference>
<dbReference type="InterPro" id="IPR015500">
    <property type="entry name" value="Peptidase_S8_subtilisin-rel"/>
</dbReference>
<dbReference type="GO" id="GO:0006508">
    <property type="term" value="P:proteolysis"/>
    <property type="evidence" value="ECO:0007669"/>
    <property type="project" value="UniProtKB-KW"/>
</dbReference>
<dbReference type="SUPFAM" id="SSF52743">
    <property type="entry name" value="Subtilisin-like"/>
    <property type="match status" value="1"/>
</dbReference>
<keyword evidence="6" id="KW-0732">Signal</keyword>
<dbReference type="OrthoDB" id="5483779at2"/>
<feature type="active site" description="Charge relay system" evidence="5">
    <location>
        <position position="180"/>
    </location>
</feature>
<evidence type="ECO:0000256" key="3">
    <source>
        <dbReference type="ARBA" id="ARBA00022801"/>
    </source>
</evidence>
<accession>A0A0K1PV94</accession>
<feature type="active site" description="Charge relay system" evidence="5">
    <location>
        <position position="347"/>
    </location>
</feature>
<dbReference type="InterPro" id="IPR050131">
    <property type="entry name" value="Peptidase_S8_subtilisin-like"/>
</dbReference>
<dbReference type="InterPro" id="IPR018247">
    <property type="entry name" value="EF_Hand_1_Ca_BS"/>
</dbReference>
<dbReference type="InterPro" id="IPR024038">
    <property type="entry name" value="MYXO-CTERM"/>
</dbReference>
<evidence type="ECO:0000259" key="7">
    <source>
        <dbReference type="Pfam" id="PF00082"/>
    </source>
</evidence>